<dbReference type="GO" id="GO:0006950">
    <property type="term" value="P:response to stress"/>
    <property type="evidence" value="ECO:0007669"/>
    <property type="project" value="TreeGrafter"/>
</dbReference>
<dbReference type="InterPro" id="IPR039422">
    <property type="entry name" value="MarR/SlyA-like"/>
</dbReference>
<dbReference type="PANTHER" id="PTHR33164">
    <property type="entry name" value="TRANSCRIPTIONAL REGULATOR, MARR FAMILY"/>
    <property type="match status" value="1"/>
</dbReference>
<dbReference type="InterPro" id="IPR036390">
    <property type="entry name" value="WH_DNA-bd_sf"/>
</dbReference>
<dbReference type="SMART" id="SM00347">
    <property type="entry name" value="HTH_MARR"/>
    <property type="match status" value="1"/>
</dbReference>
<sequence length="148" mass="16033">MSDAEAPVDPVRVVLGSVASLSRVLSSEQRRPFEGRVLTSSQMSALFLLARTPSGLTPGRLAELLAVSAGAVTQLVDALRTEGHVDMRVNPDDARSRIIVLSRAARDEVEHFEGATAERLRPRFAALTSAELTTLADLINRVTRETKK</sequence>
<protein>
    <submittedName>
        <fullName evidence="2">DNA-binding MarR family transcriptional regulator</fullName>
    </submittedName>
</protein>
<dbReference type="EMBL" id="VFRA01000001">
    <property type="protein sequence ID" value="TQO19770.1"/>
    <property type="molecule type" value="Genomic_DNA"/>
</dbReference>
<comment type="caution">
    <text evidence="2">The sequence shown here is derived from an EMBL/GenBank/DDBJ whole genome shotgun (WGS) entry which is preliminary data.</text>
</comment>
<keyword evidence="3" id="KW-1185">Reference proteome</keyword>
<proteinExistence type="predicted"/>
<feature type="domain" description="HTH marR-type" evidence="1">
    <location>
        <begin position="11"/>
        <end position="144"/>
    </location>
</feature>
<dbReference type="GO" id="GO:0003677">
    <property type="term" value="F:DNA binding"/>
    <property type="evidence" value="ECO:0007669"/>
    <property type="project" value="UniProtKB-KW"/>
</dbReference>
<evidence type="ECO:0000259" key="1">
    <source>
        <dbReference type="PROSITE" id="PS50995"/>
    </source>
</evidence>
<keyword evidence="2" id="KW-0238">DNA-binding</keyword>
<dbReference type="PROSITE" id="PS50995">
    <property type="entry name" value="HTH_MARR_2"/>
    <property type="match status" value="1"/>
</dbReference>
<dbReference type="Proteomes" id="UP000316560">
    <property type="component" value="Unassembled WGS sequence"/>
</dbReference>
<gene>
    <name evidence="2" type="ORF">FB472_1347</name>
</gene>
<dbReference type="AlphaFoldDB" id="A0A8H2K432"/>
<reference evidence="2 3" key="1">
    <citation type="submission" date="2019-06" db="EMBL/GenBank/DDBJ databases">
        <title>Sequencing the genomes of 1000 actinobacteria strains.</title>
        <authorList>
            <person name="Klenk H.-P."/>
        </authorList>
    </citation>
    <scope>NUCLEOTIDE SEQUENCE [LARGE SCALE GENOMIC DNA]</scope>
    <source>
        <strain evidence="2 3">DSM 21947</strain>
    </source>
</reference>
<dbReference type="Gene3D" id="1.10.10.10">
    <property type="entry name" value="Winged helix-like DNA-binding domain superfamily/Winged helix DNA-binding domain"/>
    <property type="match status" value="1"/>
</dbReference>
<accession>A0A8H2K432</accession>
<organism evidence="2 3">
    <name type="scientific">Rhodoglobus vestalii</name>
    <dbReference type="NCBI Taxonomy" id="193384"/>
    <lineage>
        <taxon>Bacteria</taxon>
        <taxon>Bacillati</taxon>
        <taxon>Actinomycetota</taxon>
        <taxon>Actinomycetes</taxon>
        <taxon>Micrococcales</taxon>
        <taxon>Microbacteriaceae</taxon>
        <taxon>Rhodoglobus</taxon>
    </lineage>
</organism>
<dbReference type="InterPro" id="IPR000835">
    <property type="entry name" value="HTH_MarR-typ"/>
</dbReference>
<dbReference type="GO" id="GO:0003700">
    <property type="term" value="F:DNA-binding transcription factor activity"/>
    <property type="evidence" value="ECO:0007669"/>
    <property type="project" value="InterPro"/>
</dbReference>
<dbReference type="OrthoDB" id="4945381at2"/>
<dbReference type="InterPro" id="IPR036388">
    <property type="entry name" value="WH-like_DNA-bd_sf"/>
</dbReference>
<evidence type="ECO:0000313" key="3">
    <source>
        <dbReference type="Proteomes" id="UP000316560"/>
    </source>
</evidence>
<dbReference type="SUPFAM" id="SSF46785">
    <property type="entry name" value="Winged helix' DNA-binding domain"/>
    <property type="match status" value="1"/>
</dbReference>
<dbReference type="PANTHER" id="PTHR33164:SF104">
    <property type="entry name" value="TRANSCRIPTIONAL REGULATORY PROTEIN"/>
    <property type="match status" value="1"/>
</dbReference>
<dbReference type="Pfam" id="PF12802">
    <property type="entry name" value="MarR_2"/>
    <property type="match status" value="1"/>
</dbReference>
<name>A0A8H2K432_9MICO</name>
<dbReference type="RefSeq" id="WP_141990219.1">
    <property type="nucleotide sequence ID" value="NZ_VFRA01000001.1"/>
</dbReference>
<evidence type="ECO:0000313" key="2">
    <source>
        <dbReference type="EMBL" id="TQO19770.1"/>
    </source>
</evidence>